<dbReference type="GO" id="GO:0031405">
    <property type="term" value="F:lipoic acid binding"/>
    <property type="evidence" value="ECO:0007669"/>
    <property type="project" value="TreeGrafter"/>
</dbReference>
<feature type="region of interest" description="Disordered" evidence="7">
    <location>
        <begin position="76"/>
        <end position="157"/>
    </location>
</feature>
<dbReference type="InterPro" id="IPR050743">
    <property type="entry name" value="2-oxoacid_DH_E2_comp"/>
</dbReference>
<evidence type="ECO:0000259" key="9">
    <source>
        <dbReference type="PROSITE" id="PS51826"/>
    </source>
</evidence>
<dbReference type="InterPro" id="IPR000089">
    <property type="entry name" value="Biotin_lipoyl"/>
</dbReference>
<dbReference type="Pfam" id="PF02817">
    <property type="entry name" value="E3_binding"/>
    <property type="match status" value="1"/>
</dbReference>
<dbReference type="InterPro" id="IPR001078">
    <property type="entry name" value="2-oxoacid_DH_actylTfrase"/>
</dbReference>
<evidence type="ECO:0000313" key="11">
    <source>
        <dbReference type="Proteomes" id="UP000198420"/>
    </source>
</evidence>
<keyword evidence="5 6" id="KW-0012">Acyltransferase</keyword>
<dbReference type="OrthoDB" id="9805770at2"/>
<dbReference type="InterPro" id="IPR003016">
    <property type="entry name" value="2-oxoA_DH_lipoyl-BS"/>
</dbReference>
<comment type="similarity">
    <text evidence="2 6">Belongs to the 2-oxoacid dehydrogenase family.</text>
</comment>
<dbReference type="Pfam" id="PF00198">
    <property type="entry name" value="2-oxoacid_dh"/>
    <property type="match status" value="1"/>
</dbReference>
<evidence type="ECO:0000256" key="3">
    <source>
        <dbReference type="ARBA" id="ARBA00022679"/>
    </source>
</evidence>
<evidence type="ECO:0000256" key="2">
    <source>
        <dbReference type="ARBA" id="ARBA00007317"/>
    </source>
</evidence>
<feature type="region of interest" description="Disordered" evidence="7">
    <location>
        <begin position="201"/>
        <end position="220"/>
    </location>
</feature>
<organism evidence="10 11">
    <name type="scientific">Actinomadura mexicana</name>
    <dbReference type="NCBI Taxonomy" id="134959"/>
    <lineage>
        <taxon>Bacteria</taxon>
        <taxon>Bacillati</taxon>
        <taxon>Actinomycetota</taxon>
        <taxon>Actinomycetes</taxon>
        <taxon>Streptosporangiales</taxon>
        <taxon>Thermomonosporaceae</taxon>
        <taxon>Actinomadura</taxon>
    </lineage>
</organism>
<dbReference type="PROSITE" id="PS51826">
    <property type="entry name" value="PSBD"/>
    <property type="match status" value="1"/>
</dbReference>
<dbReference type="Proteomes" id="UP000198420">
    <property type="component" value="Unassembled WGS sequence"/>
</dbReference>
<dbReference type="PANTHER" id="PTHR43178:SF5">
    <property type="entry name" value="LIPOAMIDE ACYLTRANSFERASE COMPONENT OF BRANCHED-CHAIN ALPHA-KETO ACID DEHYDROGENASE COMPLEX, MITOCHONDRIAL"/>
    <property type="match status" value="1"/>
</dbReference>
<dbReference type="InterPro" id="IPR036625">
    <property type="entry name" value="E3-bd_dom_sf"/>
</dbReference>
<accession>A0A238XDR3</accession>
<keyword evidence="4 6" id="KW-0450">Lipoyl</keyword>
<dbReference type="GO" id="GO:0016407">
    <property type="term" value="F:acetyltransferase activity"/>
    <property type="evidence" value="ECO:0007669"/>
    <property type="project" value="TreeGrafter"/>
</dbReference>
<dbReference type="Gene3D" id="2.40.50.100">
    <property type="match status" value="1"/>
</dbReference>
<dbReference type="Gene3D" id="4.10.320.10">
    <property type="entry name" value="E3-binding domain"/>
    <property type="match status" value="1"/>
</dbReference>
<dbReference type="RefSeq" id="WP_089311854.1">
    <property type="nucleotide sequence ID" value="NZ_FZNP01000004.1"/>
</dbReference>
<evidence type="ECO:0000256" key="7">
    <source>
        <dbReference type="SAM" id="MobiDB-lite"/>
    </source>
</evidence>
<dbReference type="GO" id="GO:0005737">
    <property type="term" value="C:cytoplasm"/>
    <property type="evidence" value="ECO:0007669"/>
    <property type="project" value="TreeGrafter"/>
</dbReference>
<evidence type="ECO:0000256" key="4">
    <source>
        <dbReference type="ARBA" id="ARBA00022823"/>
    </source>
</evidence>
<dbReference type="CDD" id="cd06849">
    <property type="entry name" value="lipoyl_domain"/>
    <property type="match status" value="1"/>
</dbReference>
<dbReference type="AlphaFoldDB" id="A0A238XDR3"/>
<reference evidence="11" key="1">
    <citation type="submission" date="2017-06" db="EMBL/GenBank/DDBJ databases">
        <authorList>
            <person name="Varghese N."/>
            <person name="Submissions S."/>
        </authorList>
    </citation>
    <scope>NUCLEOTIDE SEQUENCE [LARGE SCALE GENOMIC DNA]</scope>
    <source>
        <strain evidence="11">DSM 44485</strain>
    </source>
</reference>
<dbReference type="SUPFAM" id="SSF51230">
    <property type="entry name" value="Single hybrid motif"/>
    <property type="match status" value="1"/>
</dbReference>
<gene>
    <name evidence="10" type="ORF">SAMN06265355_104207</name>
</gene>
<dbReference type="InterPro" id="IPR011053">
    <property type="entry name" value="Single_hybrid_motif"/>
</dbReference>
<dbReference type="Gene3D" id="3.30.559.10">
    <property type="entry name" value="Chloramphenicol acetyltransferase-like domain"/>
    <property type="match status" value="1"/>
</dbReference>
<keyword evidence="11" id="KW-1185">Reference proteome</keyword>
<dbReference type="PANTHER" id="PTHR43178">
    <property type="entry name" value="DIHYDROLIPOAMIDE ACETYLTRANSFERASE COMPONENT OF PYRUVATE DEHYDROGENASE COMPLEX"/>
    <property type="match status" value="1"/>
</dbReference>
<keyword evidence="3 6" id="KW-0808">Transferase</keyword>
<evidence type="ECO:0000313" key="10">
    <source>
        <dbReference type="EMBL" id="SNR56701.1"/>
    </source>
</evidence>
<dbReference type="NCBIfam" id="TIGR02927">
    <property type="entry name" value="SucB_Actino"/>
    <property type="match status" value="1"/>
</dbReference>
<dbReference type="PROSITE" id="PS50968">
    <property type="entry name" value="BIOTINYL_LIPOYL"/>
    <property type="match status" value="1"/>
</dbReference>
<dbReference type="EC" id="2.3.1.-" evidence="6"/>
<name>A0A238XDR3_9ACTN</name>
<dbReference type="Pfam" id="PF00364">
    <property type="entry name" value="Biotin_lipoyl"/>
    <property type="match status" value="1"/>
</dbReference>
<protein>
    <recommendedName>
        <fullName evidence="6">Dihydrolipoamide acetyltransferase component of pyruvate dehydrogenase complex</fullName>
        <ecNumber evidence="6">2.3.1.-</ecNumber>
    </recommendedName>
</protein>
<feature type="domain" description="Peripheral subunit-binding (PSBD)" evidence="9">
    <location>
        <begin position="162"/>
        <end position="199"/>
    </location>
</feature>
<feature type="domain" description="Lipoyl-binding" evidence="8">
    <location>
        <begin position="2"/>
        <end position="77"/>
    </location>
</feature>
<dbReference type="EMBL" id="FZNP01000004">
    <property type="protein sequence ID" value="SNR56701.1"/>
    <property type="molecule type" value="Genomic_DNA"/>
</dbReference>
<dbReference type="PROSITE" id="PS00189">
    <property type="entry name" value="LIPOYL"/>
    <property type="match status" value="1"/>
</dbReference>
<evidence type="ECO:0000256" key="6">
    <source>
        <dbReference type="RuleBase" id="RU003423"/>
    </source>
</evidence>
<evidence type="ECO:0000256" key="5">
    <source>
        <dbReference type="ARBA" id="ARBA00023315"/>
    </source>
</evidence>
<dbReference type="InterPro" id="IPR014276">
    <property type="entry name" value="2-oxoglutarate_DH_E2"/>
</dbReference>
<comment type="cofactor">
    <cofactor evidence="1 6">
        <name>(R)-lipoate</name>
        <dbReference type="ChEBI" id="CHEBI:83088"/>
    </cofactor>
</comment>
<dbReference type="InterPro" id="IPR023213">
    <property type="entry name" value="CAT-like_dom_sf"/>
</dbReference>
<dbReference type="SUPFAM" id="SSF52777">
    <property type="entry name" value="CoA-dependent acyltransferases"/>
    <property type="match status" value="1"/>
</dbReference>
<dbReference type="SUPFAM" id="SSF47005">
    <property type="entry name" value="Peripheral subunit-binding domain of 2-oxo acid dehydrogenase complex"/>
    <property type="match status" value="1"/>
</dbReference>
<sequence length="473" mass="49258">MAVPVTMPQLGESVTEGTVTRWLKRVGEHVEADEPLLEVSTDKVDTEIPSPAAGILQAILVQEDETVDTGTQLATIAQTDPATAPPAGPQVDRPSPSRRPIHPNHRPPIPSSAAPSPPLAAPPPPRPVAPAAQPVAPAPQPAAPARNPGGVAQRGRADSGAYVTPFVRTLAREHGVDLASLRAARNGDRIRRDDVLRAARSPRASQAALTPPVPRTTPALPVPVAERAPARDERGGTVVDIGPARRAFAASLLESLRTSAHLTTVVEADVTETVRSCEAAAASFRAREGVELTLRPFLASAVLEALKAYPVLGARADLDRKVIVHPDEAHLAITVGTPQGPVSPVIRNAGDLNLAGLARALDDLDERARTGCLVPENLSGATFTLDDRSAEGALFSTAVIAQPQVAVLGTGAVTRRPVAVAHPLLGEVVAVRSVLCLALTYDHRLIDGADAARFLAAVTERLQGGSLTAGLDI</sequence>
<feature type="compositionally biased region" description="Pro residues" evidence="7">
    <location>
        <begin position="106"/>
        <end position="128"/>
    </location>
</feature>
<dbReference type="InterPro" id="IPR004167">
    <property type="entry name" value="PSBD"/>
</dbReference>
<evidence type="ECO:0000259" key="8">
    <source>
        <dbReference type="PROSITE" id="PS50968"/>
    </source>
</evidence>
<proteinExistence type="inferred from homology"/>
<evidence type="ECO:0000256" key="1">
    <source>
        <dbReference type="ARBA" id="ARBA00001938"/>
    </source>
</evidence>